<evidence type="ECO:0000256" key="1">
    <source>
        <dbReference type="SAM" id="SignalP"/>
    </source>
</evidence>
<gene>
    <name evidence="2" type="ORF">B0T16DRAFT_452297</name>
</gene>
<protein>
    <submittedName>
        <fullName evidence="2">Uncharacterized protein</fullName>
    </submittedName>
</protein>
<dbReference type="AlphaFoldDB" id="A0AA40CZ46"/>
<comment type="caution">
    <text evidence="2">The sequence shown here is derived from an EMBL/GenBank/DDBJ whole genome shotgun (WGS) entry which is preliminary data.</text>
</comment>
<feature type="chain" id="PRO_5041271116" evidence="1">
    <location>
        <begin position="18"/>
        <end position="83"/>
    </location>
</feature>
<sequence length="83" mass="8846">MKFSAAVLIGFVSVAIASPAGNSANAAQGGWGCKPATYRCSWNKKGWEVCNTSGYWVNGGSCGWGQKCVYYSPSKSPYCINKH</sequence>
<evidence type="ECO:0000313" key="2">
    <source>
        <dbReference type="EMBL" id="KAK0656766.1"/>
    </source>
</evidence>
<evidence type="ECO:0000313" key="3">
    <source>
        <dbReference type="Proteomes" id="UP001174936"/>
    </source>
</evidence>
<dbReference type="Proteomes" id="UP001174936">
    <property type="component" value="Unassembled WGS sequence"/>
</dbReference>
<reference evidence="2" key="1">
    <citation type="submission" date="2023-06" db="EMBL/GenBank/DDBJ databases">
        <title>Genome-scale phylogeny and comparative genomics of the fungal order Sordariales.</title>
        <authorList>
            <consortium name="Lawrence Berkeley National Laboratory"/>
            <person name="Hensen N."/>
            <person name="Bonometti L."/>
            <person name="Westerberg I."/>
            <person name="Brannstrom I.O."/>
            <person name="Guillou S."/>
            <person name="Cros-Aarteil S."/>
            <person name="Calhoun S."/>
            <person name="Haridas S."/>
            <person name="Kuo A."/>
            <person name="Mondo S."/>
            <person name="Pangilinan J."/>
            <person name="Riley R."/>
            <person name="Labutti K."/>
            <person name="Andreopoulos B."/>
            <person name="Lipzen A."/>
            <person name="Chen C."/>
            <person name="Yanf M."/>
            <person name="Daum C."/>
            <person name="Ng V."/>
            <person name="Clum A."/>
            <person name="Steindorff A."/>
            <person name="Ohm R."/>
            <person name="Martin F."/>
            <person name="Silar P."/>
            <person name="Natvig D."/>
            <person name="Lalanne C."/>
            <person name="Gautier V."/>
            <person name="Ament-Velasquez S.L."/>
            <person name="Kruys A."/>
            <person name="Hutchinson M.I."/>
            <person name="Powell A.J."/>
            <person name="Barry K."/>
            <person name="Miller A.N."/>
            <person name="Grigoriev I.V."/>
            <person name="Debuchy R."/>
            <person name="Gladieux P."/>
            <person name="Thoren M.H."/>
            <person name="Johannesson H."/>
        </authorList>
    </citation>
    <scope>NUCLEOTIDE SEQUENCE</scope>
    <source>
        <strain evidence="2">SMH2532-1</strain>
    </source>
</reference>
<accession>A0AA40CZ46</accession>
<keyword evidence="3" id="KW-1185">Reference proteome</keyword>
<feature type="signal peptide" evidence="1">
    <location>
        <begin position="1"/>
        <end position="17"/>
    </location>
</feature>
<organism evidence="2 3">
    <name type="scientific">Cercophora newfieldiana</name>
    <dbReference type="NCBI Taxonomy" id="92897"/>
    <lineage>
        <taxon>Eukaryota</taxon>
        <taxon>Fungi</taxon>
        <taxon>Dikarya</taxon>
        <taxon>Ascomycota</taxon>
        <taxon>Pezizomycotina</taxon>
        <taxon>Sordariomycetes</taxon>
        <taxon>Sordariomycetidae</taxon>
        <taxon>Sordariales</taxon>
        <taxon>Lasiosphaeriaceae</taxon>
        <taxon>Cercophora</taxon>
    </lineage>
</organism>
<name>A0AA40CZ46_9PEZI</name>
<proteinExistence type="predicted"/>
<dbReference type="EMBL" id="JAULSV010000001">
    <property type="protein sequence ID" value="KAK0656766.1"/>
    <property type="molecule type" value="Genomic_DNA"/>
</dbReference>
<keyword evidence="1" id="KW-0732">Signal</keyword>